<evidence type="ECO:0000313" key="2">
    <source>
        <dbReference type="EMBL" id="PPQ82080.1"/>
    </source>
</evidence>
<dbReference type="OrthoDB" id="2632038at2759"/>
<comment type="caution">
    <text evidence="2">The sequence shown here is derived from an EMBL/GenBank/DDBJ whole genome shotgun (WGS) entry which is preliminary data.</text>
</comment>
<name>A0A409WU79_9AGAR</name>
<dbReference type="AlphaFoldDB" id="A0A409WU79"/>
<dbReference type="STRING" id="181874.A0A409WU79"/>
<evidence type="ECO:0000256" key="1">
    <source>
        <dbReference type="SAM" id="MobiDB-lite"/>
    </source>
</evidence>
<reference evidence="2 3" key="1">
    <citation type="journal article" date="2018" name="Evol. Lett.">
        <title>Horizontal gene cluster transfer increased hallucinogenic mushroom diversity.</title>
        <authorList>
            <person name="Reynolds H.T."/>
            <person name="Vijayakumar V."/>
            <person name="Gluck-Thaler E."/>
            <person name="Korotkin H.B."/>
            <person name="Matheny P.B."/>
            <person name="Slot J.C."/>
        </authorList>
    </citation>
    <scope>NUCLEOTIDE SEQUENCE [LARGE SCALE GENOMIC DNA]</scope>
    <source>
        <strain evidence="2 3">2629</strain>
    </source>
</reference>
<dbReference type="EMBL" id="NHTK01005206">
    <property type="protein sequence ID" value="PPQ82080.1"/>
    <property type="molecule type" value="Genomic_DNA"/>
</dbReference>
<protein>
    <recommendedName>
        <fullName evidence="4">HNH nuclease domain-containing protein</fullName>
    </recommendedName>
</protein>
<evidence type="ECO:0000313" key="3">
    <source>
        <dbReference type="Proteomes" id="UP000284842"/>
    </source>
</evidence>
<keyword evidence="3" id="KW-1185">Reference proteome</keyword>
<feature type="compositionally biased region" description="Polar residues" evidence="1">
    <location>
        <begin position="274"/>
        <end position="288"/>
    </location>
</feature>
<dbReference type="InParanoid" id="A0A409WU79"/>
<proteinExistence type="predicted"/>
<evidence type="ECO:0008006" key="4">
    <source>
        <dbReference type="Google" id="ProtNLM"/>
    </source>
</evidence>
<sequence length="364" mass="41694">MGLLKLVILPPVPQERRDGAAVMDPNEQRCLIENRLKDTTVQLAHVFDRGYTADDRKIDGIEWCWGLRRGSLNLDTSRNIFFLDASVFKMYRKRKWVLVPEESIVDRYVNERGRPLIRPQMQTLKFDSEDTVYKYTFAPVLEMEDVLLTRQSTNNPSEVAIHSFPFDNMPTLISHVDPKFVILQTGSVLSCTFAPGTVPVAIKSSTLLEKIRRLYRFWVTKPPPCSQNYADYIVPSPHFESAPHEERIHNSAHSPRAFRDVPTTHQLEPCNSLGPPTTSDASVNSPKEQNVIIRPQTPPRRIQPLHDYRREWFASLEPIEIPDDGTMVYSEGSREPIRFSAGWSPDTIREWALNSYQASSTLTS</sequence>
<organism evidence="2 3">
    <name type="scientific">Panaeolus cyanescens</name>
    <dbReference type="NCBI Taxonomy" id="181874"/>
    <lineage>
        <taxon>Eukaryota</taxon>
        <taxon>Fungi</taxon>
        <taxon>Dikarya</taxon>
        <taxon>Basidiomycota</taxon>
        <taxon>Agaricomycotina</taxon>
        <taxon>Agaricomycetes</taxon>
        <taxon>Agaricomycetidae</taxon>
        <taxon>Agaricales</taxon>
        <taxon>Agaricineae</taxon>
        <taxon>Galeropsidaceae</taxon>
        <taxon>Panaeolus</taxon>
    </lineage>
</organism>
<feature type="region of interest" description="Disordered" evidence="1">
    <location>
        <begin position="265"/>
        <end position="288"/>
    </location>
</feature>
<dbReference type="Proteomes" id="UP000284842">
    <property type="component" value="Unassembled WGS sequence"/>
</dbReference>
<accession>A0A409WU79</accession>
<gene>
    <name evidence="2" type="ORF">CVT24_012308</name>
</gene>